<feature type="region of interest" description="Disordered" evidence="9">
    <location>
        <begin position="193"/>
        <end position="231"/>
    </location>
</feature>
<dbReference type="EMBL" id="KY385637">
    <property type="protein sequence ID" value="AQS79181.1"/>
    <property type="molecule type" value="Genomic_DNA"/>
</dbReference>
<comment type="subcellular location">
    <subcellularLocation>
        <location evidence="8">Host nucleus inner membrane</location>
        <topology evidence="8">Single-pass membrane protein</topology>
    </subcellularLocation>
</comment>
<keyword evidence="6" id="KW-1133">Transmembrane helix</keyword>
<evidence type="ECO:0000256" key="3">
    <source>
        <dbReference type="ARBA" id="ARBA00022692"/>
    </source>
</evidence>
<dbReference type="OrthoDB" id="14677at10239"/>
<dbReference type="RefSeq" id="YP_009361903.1">
    <property type="nucleotide sequence ID" value="NC_034446.1"/>
</dbReference>
<feature type="compositionally biased region" description="Basic and acidic residues" evidence="9">
    <location>
        <begin position="194"/>
        <end position="210"/>
    </location>
</feature>
<evidence type="ECO:0000313" key="10">
    <source>
        <dbReference type="EMBL" id="AQS79181.1"/>
    </source>
</evidence>
<keyword evidence="2" id="KW-1048">Host nucleus</keyword>
<evidence type="ECO:0000313" key="11">
    <source>
        <dbReference type="Proteomes" id="UP000243553"/>
    </source>
</evidence>
<evidence type="ECO:0000256" key="2">
    <source>
        <dbReference type="ARBA" id="ARBA00022562"/>
    </source>
</evidence>
<evidence type="ECO:0000256" key="9">
    <source>
        <dbReference type="SAM" id="MobiDB-lite"/>
    </source>
</evidence>
<dbReference type="HAMAP" id="MF_04024">
    <property type="entry name" value="HSV_NEC2"/>
    <property type="match status" value="1"/>
</dbReference>
<dbReference type="GO" id="GO:0044201">
    <property type="term" value="C:host cell nuclear inner membrane"/>
    <property type="evidence" value="ECO:0007669"/>
    <property type="project" value="UniProtKB-SubCell"/>
</dbReference>
<evidence type="ECO:0000256" key="6">
    <source>
        <dbReference type="ARBA" id="ARBA00022989"/>
    </source>
</evidence>
<accession>A0A1S6JLM9</accession>
<evidence type="ECO:0000256" key="1">
    <source>
        <dbReference type="ARBA" id="ARBA00022553"/>
    </source>
</evidence>
<dbReference type="GeneID" id="32707800"/>
<organism evidence="10 11">
    <name type="scientific">Herpesvirus ateles type 1 (strain Lennette)</name>
    <dbReference type="NCBI Taxonomy" id="35243"/>
    <lineage>
        <taxon>Viruses</taxon>
        <taxon>Duplodnaviria</taxon>
        <taxon>Heunggongvirae</taxon>
        <taxon>Peploviricota</taxon>
        <taxon>Herviviricetes</taxon>
        <taxon>Herpesvirales</taxon>
        <taxon>Orthoherpesviridae</taxon>
        <taxon>Alphaherpesvirinae</taxon>
        <taxon>Simplexvirus</taxon>
        <taxon>Simplexvirus atelinealpha1</taxon>
    </lineage>
</organism>
<keyword evidence="3" id="KW-0812">Transmembrane</keyword>
<dbReference type="InterPro" id="IPR007626">
    <property type="entry name" value="Herpesvirus_viron_egress-type"/>
</dbReference>
<evidence type="ECO:0000256" key="8">
    <source>
        <dbReference type="ARBA" id="ARBA00043948"/>
    </source>
</evidence>
<gene>
    <name evidence="10" type="primary">UL34</name>
</gene>
<dbReference type="KEGG" id="vg:32707800"/>
<keyword evidence="7" id="KW-0472">Membrane</keyword>
<keyword evidence="11" id="KW-1185">Reference proteome</keyword>
<organismHost>
    <name type="scientific">Ateles</name>
    <dbReference type="NCBI Taxonomy" id="9506"/>
</organismHost>
<keyword evidence="5" id="KW-0426">Late protein</keyword>
<sequence>MWGDRQRRGRAAAACDALQQRVRMVVPATLRGWECDPGPYSPSSPPSRCVFQFSGQDGSNELFPIEYVLRLMSDWTDEPCDPYLRVQNTGVSVLFQGFFSRPSGGSDAPVAADRNNVILRSTETTGLALSDLDAIKRRGGLDTRPMMACMWVYCFARMPRVQLSFRFMGPEDADSTRRLLYRAAERAIAGRLRAPGDREPERGLRAEPRGAEAAASPWDRGPEPGARGSGGRRPWRRLVNLVCLPRPVPPWLLAAGAAGVWVAASGWLAYGGP</sequence>
<keyword evidence="1" id="KW-0597">Phosphoprotein</keyword>
<name>A0A1S6JLM9_HSVA1</name>
<dbReference type="Proteomes" id="UP000243553">
    <property type="component" value="Segment"/>
</dbReference>
<evidence type="ECO:0000256" key="7">
    <source>
        <dbReference type="ARBA" id="ARBA00023136"/>
    </source>
</evidence>
<reference evidence="10 11" key="1">
    <citation type="journal article" date="2017" name="Arch. Virol.">
        <title>Sequence of the ateline alphaherpesvirus 1 (HVA1) genome.</title>
        <authorList>
            <person name="Eberle R."/>
            <person name="Black D.H."/>
        </authorList>
    </citation>
    <scope>NUCLEOTIDE SEQUENCE [LARGE SCALE GENOMIC DNA]</scope>
    <source>
        <strain evidence="10">Lennette</strain>
    </source>
</reference>
<proteinExistence type="inferred from homology"/>
<evidence type="ECO:0000256" key="5">
    <source>
        <dbReference type="ARBA" id="ARBA00022921"/>
    </source>
</evidence>
<dbReference type="Pfam" id="PF04541">
    <property type="entry name" value="Herpes_U34"/>
    <property type="match status" value="1"/>
</dbReference>
<evidence type="ECO:0000256" key="4">
    <source>
        <dbReference type="ARBA" id="ARBA00022870"/>
    </source>
</evidence>
<keyword evidence="4" id="KW-1043">Host membrane</keyword>
<protein>
    <submittedName>
        <fullName evidence="10">Nuclear egress membrane protein</fullName>
    </submittedName>
</protein>